<evidence type="ECO:0000313" key="9">
    <source>
        <dbReference type="EMBL" id="BDD12420.1"/>
    </source>
</evidence>
<feature type="domain" description="Rieske" evidence="8">
    <location>
        <begin position="100"/>
        <end position="167"/>
    </location>
</feature>
<keyword evidence="9" id="KW-0614">Plasmid</keyword>
<dbReference type="SUPFAM" id="SSF50022">
    <property type="entry name" value="ISP domain"/>
    <property type="match status" value="1"/>
</dbReference>
<geneLocation type="plasmid" evidence="9 10">
    <name>pFA4</name>
</geneLocation>
<accession>A0AAU9DIM4</accession>
<organism evidence="9 10">
    <name type="scientific">Fulvitalea axinellae</name>
    <dbReference type="NCBI Taxonomy" id="1182444"/>
    <lineage>
        <taxon>Bacteria</taxon>
        <taxon>Pseudomonadati</taxon>
        <taxon>Bacteroidota</taxon>
        <taxon>Cytophagia</taxon>
        <taxon>Cytophagales</taxon>
        <taxon>Persicobacteraceae</taxon>
        <taxon>Fulvitalea</taxon>
    </lineage>
</organism>
<evidence type="ECO:0000313" key="10">
    <source>
        <dbReference type="Proteomes" id="UP001348817"/>
    </source>
</evidence>
<keyword evidence="2" id="KW-0479">Metal-binding</keyword>
<gene>
    <name evidence="9" type="ORF">FUAX_48520</name>
</gene>
<keyword evidence="7" id="KW-0812">Transmembrane</keyword>
<reference evidence="9 10" key="1">
    <citation type="submission" date="2021-12" db="EMBL/GenBank/DDBJ databases">
        <title>Genome sequencing of bacteria with rrn-lacking chromosome and rrn-plasmid.</title>
        <authorList>
            <person name="Anda M."/>
            <person name="Iwasaki W."/>
        </authorList>
    </citation>
    <scope>NUCLEOTIDE SEQUENCE [LARGE SCALE GENOMIC DNA]</scope>
    <source>
        <strain evidence="9 10">DSM 100852</strain>
        <plasmid evidence="9 10">pFA4</plasmid>
    </source>
</reference>
<dbReference type="GO" id="GO:0016020">
    <property type="term" value="C:membrane"/>
    <property type="evidence" value="ECO:0007669"/>
    <property type="project" value="InterPro"/>
</dbReference>
<dbReference type="CDD" id="cd03467">
    <property type="entry name" value="Rieske"/>
    <property type="match status" value="1"/>
</dbReference>
<name>A0AAU9DIM4_9BACT</name>
<evidence type="ECO:0000256" key="1">
    <source>
        <dbReference type="ARBA" id="ARBA00022714"/>
    </source>
</evidence>
<proteinExistence type="predicted"/>
<dbReference type="GO" id="GO:0046872">
    <property type="term" value="F:metal ion binding"/>
    <property type="evidence" value="ECO:0007669"/>
    <property type="project" value="UniProtKB-KW"/>
</dbReference>
<dbReference type="AlphaFoldDB" id="A0AAU9DIM4"/>
<keyword evidence="3" id="KW-0408">Iron</keyword>
<dbReference type="Proteomes" id="UP001348817">
    <property type="component" value="Plasmid pFA4"/>
</dbReference>
<keyword evidence="7" id="KW-0472">Membrane</keyword>
<evidence type="ECO:0000256" key="4">
    <source>
        <dbReference type="ARBA" id="ARBA00023014"/>
    </source>
</evidence>
<protein>
    <recommendedName>
        <fullName evidence="8">Rieske domain-containing protein</fullName>
    </recommendedName>
</protein>
<dbReference type="Gene3D" id="2.102.10.10">
    <property type="entry name" value="Rieske [2Fe-2S] iron-sulphur domain"/>
    <property type="match status" value="1"/>
</dbReference>
<dbReference type="RefSeq" id="WP_338395557.1">
    <property type="nucleotide sequence ID" value="NZ_AP025318.1"/>
</dbReference>
<keyword evidence="5" id="KW-1015">Disulfide bond</keyword>
<dbReference type="PROSITE" id="PS51296">
    <property type="entry name" value="RIESKE"/>
    <property type="match status" value="1"/>
</dbReference>
<keyword evidence="4" id="KW-0411">Iron-sulfur</keyword>
<evidence type="ECO:0000256" key="3">
    <source>
        <dbReference type="ARBA" id="ARBA00023004"/>
    </source>
</evidence>
<dbReference type="EMBL" id="AP025318">
    <property type="protein sequence ID" value="BDD12420.1"/>
    <property type="molecule type" value="Genomic_DNA"/>
</dbReference>
<evidence type="ECO:0000256" key="2">
    <source>
        <dbReference type="ARBA" id="ARBA00022723"/>
    </source>
</evidence>
<feature type="transmembrane region" description="Helical" evidence="7">
    <location>
        <begin position="28"/>
        <end position="49"/>
    </location>
</feature>
<keyword evidence="1" id="KW-0001">2Fe-2S</keyword>
<dbReference type="PRINTS" id="PR00162">
    <property type="entry name" value="RIESKE"/>
</dbReference>
<evidence type="ECO:0000256" key="7">
    <source>
        <dbReference type="SAM" id="Phobius"/>
    </source>
</evidence>
<evidence type="ECO:0000259" key="8">
    <source>
        <dbReference type="PROSITE" id="PS51296"/>
    </source>
</evidence>
<dbReference type="GO" id="GO:0051537">
    <property type="term" value="F:2 iron, 2 sulfur cluster binding"/>
    <property type="evidence" value="ECO:0007669"/>
    <property type="project" value="UniProtKB-KW"/>
</dbReference>
<dbReference type="KEGG" id="fax:FUAX_48520"/>
<dbReference type="InterPro" id="IPR005805">
    <property type="entry name" value="Rieske_Fe-S_prot_C"/>
</dbReference>
<dbReference type="InterPro" id="IPR036922">
    <property type="entry name" value="Rieske_2Fe-2S_sf"/>
</dbReference>
<comment type="cofactor">
    <cofactor evidence="6">
        <name>[2Fe-2S] cluster</name>
        <dbReference type="ChEBI" id="CHEBI:190135"/>
    </cofactor>
</comment>
<evidence type="ECO:0000256" key="5">
    <source>
        <dbReference type="ARBA" id="ARBA00023157"/>
    </source>
</evidence>
<dbReference type="Pfam" id="PF00355">
    <property type="entry name" value="Rieske"/>
    <property type="match status" value="1"/>
</dbReference>
<keyword evidence="7" id="KW-1133">Transmembrane helix</keyword>
<keyword evidence="10" id="KW-1185">Reference proteome</keyword>
<sequence>MNKDTEQNCESCGKGKAGMNRRGFLEKLTFFLGGLSALIIGIPVLGALLEPWLTKKVPVWRSVGRVTDFELGKTVLVKFRDSETAPWEKGIGFTASWLRRDSENCFTAFAINCAHLGCPVRWDADSELFLCPCHGGVYYKNGEVAAGPPPKGLTKYKVRLSGEKVEILTGGVPITTLSDG</sequence>
<evidence type="ECO:0000256" key="6">
    <source>
        <dbReference type="ARBA" id="ARBA00034078"/>
    </source>
</evidence>
<dbReference type="InterPro" id="IPR017941">
    <property type="entry name" value="Rieske_2Fe-2S"/>
</dbReference>
<dbReference type="InterPro" id="IPR014349">
    <property type="entry name" value="Rieske_Fe-S_prot"/>
</dbReference>
<dbReference type="PANTHER" id="PTHR10134">
    <property type="entry name" value="CYTOCHROME B-C1 COMPLEX SUBUNIT RIESKE, MITOCHONDRIAL"/>
    <property type="match status" value="1"/>
</dbReference>